<sequence length="72" mass="7926">MADKYNYVLSGALDIGARMCVVVVALCLGVGNAHFPSWWGNTVMMETLDFTKKAVTRKFVPNVTEPIGPAHW</sequence>
<proteinExistence type="predicted"/>
<organism evidence="2 3">
    <name type="scientific">Claviceps pusilla</name>
    <dbReference type="NCBI Taxonomy" id="123648"/>
    <lineage>
        <taxon>Eukaryota</taxon>
        <taxon>Fungi</taxon>
        <taxon>Dikarya</taxon>
        <taxon>Ascomycota</taxon>
        <taxon>Pezizomycotina</taxon>
        <taxon>Sordariomycetes</taxon>
        <taxon>Hypocreomycetidae</taxon>
        <taxon>Hypocreales</taxon>
        <taxon>Clavicipitaceae</taxon>
        <taxon>Claviceps</taxon>
    </lineage>
</organism>
<name>A0A9P7SWG0_9HYPO</name>
<keyword evidence="1" id="KW-0472">Membrane</keyword>
<keyword evidence="1" id="KW-1133">Transmembrane helix</keyword>
<keyword evidence="1" id="KW-0812">Transmembrane</keyword>
<dbReference type="EMBL" id="SRPW01002579">
    <property type="protein sequence ID" value="KAG5991864.1"/>
    <property type="molecule type" value="Genomic_DNA"/>
</dbReference>
<keyword evidence="3" id="KW-1185">Reference proteome</keyword>
<dbReference type="Proteomes" id="UP000748025">
    <property type="component" value="Unassembled WGS sequence"/>
</dbReference>
<protein>
    <submittedName>
        <fullName evidence="2">Uncharacterized protein</fullName>
    </submittedName>
</protein>
<feature type="transmembrane region" description="Helical" evidence="1">
    <location>
        <begin position="15"/>
        <end position="35"/>
    </location>
</feature>
<reference evidence="2" key="1">
    <citation type="journal article" date="2020" name="bioRxiv">
        <title>Whole genome comparisons of ergot fungi reveals the divergence and evolution of species within the genus Claviceps are the result of varying mechanisms driving genome evolution and host range expansion.</title>
        <authorList>
            <person name="Wyka S.A."/>
            <person name="Mondo S.J."/>
            <person name="Liu M."/>
            <person name="Dettman J."/>
            <person name="Nalam V."/>
            <person name="Broders K.D."/>
        </authorList>
    </citation>
    <scope>NUCLEOTIDE SEQUENCE</scope>
    <source>
        <strain evidence="2">CCC 602</strain>
    </source>
</reference>
<comment type="caution">
    <text evidence="2">The sequence shown here is derived from an EMBL/GenBank/DDBJ whole genome shotgun (WGS) entry which is preliminary data.</text>
</comment>
<dbReference type="AlphaFoldDB" id="A0A9P7SWG0"/>
<evidence type="ECO:0000313" key="2">
    <source>
        <dbReference type="EMBL" id="KAG5991864.1"/>
    </source>
</evidence>
<gene>
    <name evidence="2" type="ORF">E4U43_003909</name>
</gene>
<accession>A0A9P7SWG0</accession>
<dbReference type="OrthoDB" id="9986677at2759"/>
<evidence type="ECO:0000256" key="1">
    <source>
        <dbReference type="SAM" id="Phobius"/>
    </source>
</evidence>
<evidence type="ECO:0000313" key="3">
    <source>
        <dbReference type="Proteomes" id="UP000748025"/>
    </source>
</evidence>